<keyword evidence="6" id="KW-1185">Reference proteome</keyword>
<dbReference type="InterPro" id="IPR000620">
    <property type="entry name" value="EamA_dom"/>
</dbReference>
<feature type="domain" description="EamA" evidence="4">
    <location>
        <begin position="47"/>
        <end position="152"/>
    </location>
</feature>
<evidence type="ECO:0000256" key="2">
    <source>
        <dbReference type="SAM" id="MobiDB-lite"/>
    </source>
</evidence>
<dbReference type="PANTHER" id="PTHR13146:SF0">
    <property type="entry name" value="SOLUTE CARRIER FAMILY 35 MEMBER F6"/>
    <property type="match status" value="1"/>
</dbReference>
<feature type="transmembrane region" description="Helical" evidence="3">
    <location>
        <begin position="113"/>
        <end position="130"/>
    </location>
</feature>
<feature type="transmembrane region" description="Helical" evidence="3">
    <location>
        <begin position="31"/>
        <end position="50"/>
    </location>
</feature>
<keyword evidence="3" id="KW-0472">Membrane</keyword>
<feature type="transmembrane region" description="Helical" evidence="3">
    <location>
        <begin position="196"/>
        <end position="215"/>
    </location>
</feature>
<gene>
    <name evidence="5" type="primary">g8193</name>
    <name evidence="5" type="ORF">VP750_LOCUS7045</name>
</gene>
<accession>A0ABP1G0W3</accession>
<feature type="transmembrane region" description="Helical" evidence="3">
    <location>
        <begin position="270"/>
        <end position="293"/>
    </location>
</feature>
<dbReference type="InterPro" id="IPR037185">
    <property type="entry name" value="EmrE-like"/>
</dbReference>
<protein>
    <submittedName>
        <fullName evidence="5">G8193 protein</fullName>
    </submittedName>
</protein>
<evidence type="ECO:0000313" key="5">
    <source>
        <dbReference type="EMBL" id="CAL5225386.1"/>
    </source>
</evidence>
<evidence type="ECO:0000256" key="3">
    <source>
        <dbReference type="SAM" id="Phobius"/>
    </source>
</evidence>
<feature type="region of interest" description="Disordered" evidence="2">
    <location>
        <begin position="434"/>
        <end position="503"/>
    </location>
</feature>
<comment type="caution">
    <text evidence="5">The sequence shown here is derived from an EMBL/GenBank/DDBJ whole genome shotgun (WGS) entry which is preliminary data.</text>
</comment>
<comment type="similarity">
    <text evidence="1">Belongs to the drug/metabolite transporter (DMT) superfamily. Plant drug/metabolite exporter (P-DME) (TC 2.A.7.4) family.</text>
</comment>
<dbReference type="PANTHER" id="PTHR13146">
    <property type="match status" value="1"/>
</dbReference>
<keyword evidence="3" id="KW-0812">Transmembrane</keyword>
<feature type="transmembrane region" description="Helical" evidence="3">
    <location>
        <begin position="142"/>
        <end position="159"/>
    </location>
</feature>
<keyword evidence="3" id="KW-1133">Transmembrane helix</keyword>
<feature type="compositionally biased region" description="Polar residues" evidence="2">
    <location>
        <begin position="447"/>
        <end position="459"/>
    </location>
</feature>
<evidence type="ECO:0000313" key="6">
    <source>
        <dbReference type="Proteomes" id="UP001497392"/>
    </source>
</evidence>
<feature type="transmembrane region" description="Helical" evidence="3">
    <location>
        <begin position="227"/>
        <end position="250"/>
    </location>
</feature>
<organism evidence="5 6">
    <name type="scientific">Coccomyxa viridis</name>
    <dbReference type="NCBI Taxonomy" id="1274662"/>
    <lineage>
        <taxon>Eukaryota</taxon>
        <taxon>Viridiplantae</taxon>
        <taxon>Chlorophyta</taxon>
        <taxon>core chlorophytes</taxon>
        <taxon>Trebouxiophyceae</taxon>
        <taxon>Trebouxiophyceae incertae sedis</taxon>
        <taxon>Coccomyxaceae</taxon>
        <taxon>Coccomyxa</taxon>
    </lineage>
</organism>
<feature type="region of interest" description="Disordered" evidence="2">
    <location>
        <begin position="383"/>
        <end position="403"/>
    </location>
</feature>
<reference evidence="5 6" key="1">
    <citation type="submission" date="2024-06" db="EMBL/GenBank/DDBJ databases">
        <authorList>
            <person name="Kraege A."/>
            <person name="Thomma B."/>
        </authorList>
    </citation>
    <scope>NUCLEOTIDE SEQUENCE [LARGE SCALE GENOMIC DNA]</scope>
</reference>
<name>A0ABP1G0W3_9CHLO</name>
<sequence>MSRYAHDAADMDITVTGTDAKGRELTFKHPAVQSAMMFFGELLCLVPFFISYWRSTAGSGGAGKRSPSGFRSETPAHKLRTLLTFGLPAFCDAGATTMLNIGLFYTYASVFQMLRGTMVVFAGLLTIVILRRALHLHHWMGIILILAGAALVGASSVMYDGGAVEGQHGHPRSLLWAEGSMVGENLGSAGSAAKPLLGDILVVLAQLLAATQFIVEEKYLAKYRVPALLAVGLEGFWGLVISAVALPILGVVRGTDGLPLDSTTQAFREIAGSTQLQLTTIGSILSIAFFNFFGISVTKNLSGAARCTIDACRTLFVWMFSLYAGWETFHGLEVVGFVVLVSGTSLYNELIRSCLPAVYESTVDSDLEDALLAAAPEDSGLAAVSQESGDGVRPSPGRNIRTMAKPRSISGSLYTMARSMRLFPTALSPHSLASPATHGLGEARIHPSSSSMLSATPDNATGYIPVDDLPNAASAHMEDEEESLPMGQQDEEKQQPRSRSARS</sequence>
<dbReference type="EMBL" id="CAXHTA020000012">
    <property type="protein sequence ID" value="CAL5225386.1"/>
    <property type="molecule type" value="Genomic_DNA"/>
</dbReference>
<dbReference type="Pfam" id="PF00892">
    <property type="entry name" value="EamA"/>
    <property type="match status" value="1"/>
</dbReference>
<dbReference type="SUPFAM" id="SSF103481">
    <property type="entry name" value="Multidrug resistance efflux transporter EmrE"/>
    <property type="match status" value="1"/>
</dbReference>
<proteinExistence type="inferred from homology"/>
<evidence type="ECO:0000256" key="1">
    <source>
        <dbReference type="ARBA" id="ARBA00007635"/>
    </source>
</evidence>
<dbReference type="Proteomes" id="UP001497392">
    <property type="component" value="Unassembled WGS sequence"/>
</dbReference>
<evidence type="ECO:0000259" key="4">
    <source>
        <dbReference type="Pfam" id="PF00892"/>
    </source>
</evidence>